<keyword evidence="2" id="KW-1185">Reference proteome</keyword>
<comment type="caution">
    <text evidence="1">The sequence shown here is derived from an EMBL/GenBank/DDBJ whole genome shotgun (WGS) entry which is preliminary data.</text>
</comment>
<dbReference type="Proteomes" id="UP001153678">
    <property type="component" value="Unassembled WGS sequence"/>
</dbReference>
<accession>A0A9W4SH73</accession>
<sequence>MYEHLTVIGKGTRYHSDSINISNNVGTYSAASVPSTQINSFIVHEIYLGKNNRALNFRCVS</sequence>
<protein>
    <submittedName>
        <fullName evidence="1">16137_t:CDS:1</fullName>
    </submittedName>
</protein>
<gene>
    <name evidence="1" type="ORF">FWILDA_LOCUS4088</name>
</gene>
<dbReference type="AlphaFoldDB" id="A0A9W4SH73"/>
<evidence type="ECO:0000313" key="2">
    <source>
        <dbReference type="Proteomes" id="UP001153678"/>
    </source>
</evidence>
<proteinExistence type="predicted"/>
<evidence type="ECO:0000313" key="1">
    <source>
        <dbReference type="EMBL" id="CAI2169454.1"/>
    </source>
</evidence>
<organism evidence="1 2">
    <name type="scientific">Funneliformis geosporum</name>
    <dbReference type="NCBI Taxonomy" id="1117311"/>
    <lineage>
        <taxon>Eukaryota</taxon>
        <taxon>Fungi</taxon>
        <taxon>Fungi incertae sedis</taxon>
        <taxon>Mucoromycota</taxon>
        <taxon>Glomeromycotina</taxon>
        <taxon>Glomeromycetes</taxon>
        <taxon>Glomerales</taxon>
        <taxon>Glomeraceae</taxon>
        <taxon>Funneliformis</taxon>
    </lineage>
</organism>
<reference evidence="1" key="1">
    <citation type="submission" date="2022-08" db="EMBL/GenBank/DDBJ databases">
        <authorList>
            <person name="Kallberg Y."/>
            <person name="Tangrot J."/>
            <person name="Rosling A."/>
        </authorList>
    </citation>
    <scope>NUCLEOTIDE SEQUENCE</scope>
    <source>
        <strain evidence="1">Wild A</strain>
    </source>
</reference>
<dbReference type="EMBL" id="CAMKVN010000588">
    <property type="protein sequence ID" value="CAI2169454.1"/>
    <property type="molecule type" value="Genomic_DNA"/>
</dbReference>
<name>A0A9W4SH73_9GLOM</name>